<keyword evidence="2" id="KW-1185">Reference proteome</keyword>
<protein>
    <submittedName>
        <fullName evidence="1">Uncharacterized protein</fullName>
    </submittedName>
</protein>
<dbReference type="Proteomes" id="UP001348369">
    <property type="component" value="Chromosome"/>
</dbReference>
<organism evidence="1 2">
    <name type="scientific">Streptomyces scopuliridis</name>
    <dbReference type="NCBI Taxonomy" id="452529"/>
    <lineage>
        <taxon>Bacteria</taxon>
        <taxon>Bacillati</taxon>
        <taxon>Actinomycetota</taxon>
        <taxon>Actinomycetes</taxon>
        <taxon>Kitasatosporales</taxon>
        <taxon>Streptomycetaceae</taxon>
        <taxon>Streptomyces</taxon>
    </lineage>
</organism>
<dbReference type="EMBL" id="CP109109">
    <property type="protein sequence ID" value="WSB96780.1"/>
    <property type="molecule type" value="Genomic_DNA"/>
</dbReference>
<accession>A0ACD4ZF19</accession>
<gene>
    <name evidence="1" type="ORF">OG835_07060</name>
</gene>
<sequence>MRELGQLLPAQPRYPAQAPVVRQARPARVEGGAARAQEVAQLIALRSRSPGHSPAIMPIPGTTGIAHLRENLDTQDLELSPEDIRSTTELAPEGAAA</sequence>
<evidence type="ECO:0000313" key="2">
    <source>
        <dbReference type="Proteomes" id="UP001348369"/>
    </source>
</evidence>
<name>A0ACD4ZF19_9ACTN</name>
<proteinExistence type="predicted"/>
<evidence type="ECO:0000313" key="1">
    <source>
        <dbReference type="EMBL" id="WSB96780.1"/>
    </source>
</evidence>
<reference evidence="1" key="1">
    <citation type="submission" date="2022-10" db="EMBL/GenBank/DDBJ databases">
        <title>The complete genomes of actinobacterial strains from the NBC collection.</title>
        <authorList>
            <person name="Joergensen T.S."/>
            <person name="Alvarez Arevalo M."/>
            <person name="Sterndorff E.B."/>
            <person name="Faurdal D."/>
            <person name="Vuksanovic O."/>
            <person name="Mourched A.-S."/>
            <person name="Charusanti P."/>
            <person name="Shaw S."/>
            <person name="Blin K."/>
            <person name="Weber T."/>
        </authorList>
    </citation>
    <scope>NUCLEOTIDE SEQUENCE</scope>
    <source>
        <strain evidence="1">NBC 01771</strain>
    </source>
</reference>